<feature type="domain" description="Tetrapyrrole biosynthesis uroporphyrinogen III synthase" evidence="9">
    <location>
        <begin position="263"/>
        <end position="493"/>
    </location>
</feature>
<keyword evidence="3 10" id="KW-0489">Methyltransferase</keyword>
<dbReference type="Pfam" id="PF02602">
    <property type="entry name" value="HEM4"/>
    <property type="match status" value="1"/>
</dbReference>
<dbReference type="SUPFAM" id="SSF69618">
    <property type="entry name" value="HemD-like"/>
    <property type="match status" value="1"/>
</dbReference>
<dbReference type="NCBIfam" id="NF004790">
    <property type="entry name" value="PRK06136.1"/>
    <property type="match status" value="1"/>
</dbReference>
<dbReference type="InterPro" id="IPR014776">
    <property type="entry name" value="4pyrrole_Mease_sub2"/>
</dbReference>
<dbReference type="Pfam" id="PF00590">
    <property type="entry name" value="TP_methylase"/>
    <property type="match status" value="1"/>
</dbReference>
<dbReference type="EC" id="2.1.1.107" evidence="2"/>
<evidence type="ECO:0000313" key="11">
    <source>
        <dbReference type="Proteomes" id="UP000070224"/>
    </source>
</evidence>
<evidence type="ECO:0000256" key="5">
    <source>
        <dbReference type="ARBA" id="ARBA00022691"/>
    </source>
</evidence>
<dbReference type="InterPro" id="IPR036108">
    <property type="entry name" value="4pyrrol_syn_uPrphyn_synt_sf"/>
</dbReference>
<dbReference type="InterPro" id="IPR000878">
    <property type="entry name" value="4pyrrol_Mease"/>
</dbReference>
<dbReference type="GO" id="GO:0004852">
    <property type="term" value="F:uroporphyrinogen-III synthase activity"/>
    <property type="evidence" value="ECO:0007669"/>
    <property type="project" value="InterPro"/>
</dbReference>
<comment type="similarity">
    <text evidence="1">Belongs to the precorrin methyltransferase family.</text>
</comment>
<organism evidence="10 11">
    <name type="scientific">Porphyromonas somerae</name>
    <dbReference type="NCBI Taxonomy" id="322095"/>
    <lineage>
        <taxon>Bacteria</taxon>
        <taxon>Pseudomonadati</taxon>
        <taxon>Bacteroidota</taxon>
        <taxon>Bacteroidia</taxon>
        <taxon>Bacteroidales</taxon>
        <taxon>Porphyromonadaceae</taxon>
        <taxon>Porphyromonas</taxon>
    </lineage>
</organism>
<keyword evidence="5" id="KW-0949">S-adenosyl-L-methionine</keyword>
<dbReference type="GO" id="GO:0032259">
    <property type="term" value="P:methylation"/>
    <property type="evidence" value="ECO:0007669"/>
    <property type="project" value="UniProtKB-KW"/>
</dbReference>
<dbReference type="InterPro" id="IPR006366">
    <property type="entry name" value="CobA/CysG_C"/>
</dbReference>
<dbReference type="EMBL" id="LSDK01000121">
    <property type="protein sequence ID" value="KXB74474.1"/>
    <property type="molecule type" value="Genomic_DNA"/>
</dbReference>
<gene>
    <name evidence="10" type="ORF">HMPREF3185_01682</name>
</gene>
<evidence type="ECO:0000256" key="4">
    <source>
        <dbReference type="ARBA" id="ARBA00022679"/>
    </source>
</evidence>
<dbReference type="Proteomes" id="UP000070224">
    <property type="component" value="Unassembled WGS sequence"/>
</dbReference>
<protein>
    <recommendedName>
        <fullName evidence="2">uroporphyrinogen-III C-methyltransferase</fullName>
        <ecNumber evidence="2">2.1.1.107</ecNumber>
    </recommendedName>
</protein>
<evidence type="ECO:0000256" key="3">
    <source>
        <dbReference type="ARBA" id="ARBA00022603"/>
    </source>
</evidence>
<evidence type="ECO:0000313" key="10">
    <source>
        <dbReference type="EMBL" id="KXB74474.1"/>
    </source>
</evidence>
<dbReference type="STRING" id="322095.HMPREF3185_01682"/>
<evidence type="ECO:0000256" key="2">
    <source>
        <dbReference type="ARBA" id="ARBA00012162"/>
    </source>
</evidence>
<dbReference type="GO" id="GO:0019354">
    <property type="term" value="P:siroheme biosynthetic process"/>
    <property type="evidence" value="ECO:0007669"/>
    <property type="project" value="InterPro"/>
</dbReference>
<comment type="caution">
    <text evidence="10">The sequence shown here is derived from an EMBL/GenBank/DDBJ whole genome shotgun (WGS) entry which is preliminary data.</text>
</comment>
<sequence length="501" mass="53917">MSTVYLVGAGPGDPKLLTRRAYELITSAEIVVYDALVSPRIVELIPPTTRLYNVGKRYGAHSMKQPEINALLIELASEGASKIVRLKGGDPFVFAHGGEEMNVLREAGIRYEIVPGITAGLAAPAYFDIPVTHRAVSRSFTCLTAHSESGELPAFDWQALAKLGGTLIFYMGVRQIASISQALIEAGCSAATPAALVSRGTTPQQSLLARTLGEFTDPEEDFTAYTPALFVIGEVIRLSEGRTSRPLAGKKVIVTRARHQASSLQEALESEGAEALLLPTIELSSNEAIKAEVATHLSQLARYGWVFFTSPNAVEFFFAALHRAGLDARALSPCRIASLGPMTTAALEAQGIKPDFMPSEYHAKAFAREFVEQVSAPHDKPLLLPASALAHDDLAHLLQEAGCRCERLPLYTNSPIHYEAEELRATLASADYLTACSSSAVHHLVELLEQYQLTDLLRELPIAVLGEQTAGAVRSYGLDPQLIAPQATIPSLVGALIERLG</sequence>
<dbReference type="OrthoDB" id="9815856at2"/>
<evidence type="ECO:0000259" key="8">
    <source>
        <dbReference type="Pfam" id="PF00590"/>
    </source>
</evidence>
<dbReference type="SUPFAM" id="SSF53790">
    <property type="entry name" value="Tetrapyrrole methylase"/>
    <property type="match status" value="1"/>
</dbReference>
<dbReference type="Gene3D" id="3.40.1010.10">
    <property type="entry name" value="Cobalt-precorrin-4 Transmethylase, Domain 1"/>
    <property type="match status" value="1"/>
</dbReference>
<dbReference type="RefSeq" id="WP_060935803.1">
    <property type="nucleotide sequence ID" value="NZ_KQ960462.1"/>
</dbReference>
<dbReference type="Gene3D" id="3.30.950.10">
    <property type="entry name" value="Methyltransferase, Cobalt-precorrin-4 Transmethylase, Domain 2"/>
    <property type="match status" value="1"/>
</dbReference>
<name>A0A134B3G9_9PORP</name>
<evidence type="ECO:0000256" key="1">
    <source>
        <dbReference type="ARBA" id="ARBA00005879"/>
    </source>
</evidence>
<keyword evidence="4 10" id="KW-0808">Transferase</keyword>
<accession>A0A134B3G9</accession>
<dbReference type="CDD" id="cd11642">
    <property type="entry name" value="SUMT"/>
    <property type="match status" value="1"/>
</dbReference>
<reference evidence="11" key="1">
    <citation type="submission" date="2016-01" db="EMBL/GenBank/DDBJ databases">
        <authorList>
            <person name="Mitreva M."/>
            <person name="Pepin K.H."/>
            <person name="Mihindukulasuriya K.A."/>
            <person name="Fulton R."/>
            <person name="Fronick C."/>
            <person name="O'Laughlin M."/>
            <person name="Miner T."/>
            <person name="Herter B."/>
            <person name="Rosa B.A."/>
            <person name="Cordes M."/>
            <person name="Tomlinson C."/>
            <person name="Wollam A."/>
            <person name="Palsikar V.B."/>
            <person name="Mardis E.R."/>
            <person name="Wilson R.K."/>
        </authorList>
    </citation>
    <scope>NUCLEOTIDE SEQUENCE [LARGE SCALE GENOMIC DNA]</scope>
    <source>
        <strain evidence="11">KA00683</strain>
    </source>
</reference>
<dbReference type="PANTHER" id="PTHR45790">
    <property type="entry name" value="SIROHEME SYNTHASE-RELATED"/>
    <property type="match status" value="1"/>
</dbReference>
<dbReference type="AlphaFoldDB" id="A0A134B3G9"/>
<dbReference type="Gene3D" id="3.40.50.10090">
    <property type="match status" value="2"/>
</dbReference>
<dbReference type="InterPro" id="IPR014777">
    <property type="entry name" value="4pyrrole_Mease_sub1"/>
</dbReference>
<evidence type="ECO:0000256" key="7">
    <source>
        <dbReference type="ARBA" id="ARBA00025705"/>
    </source>
</evidence>
<keyword evidence="6" id="KW-0627">Porphyrin biosynthesis</keyword>
<dbReference type="CDD" id="cd06578">
    <property type="entry name" value="HemD"/>
    <property type="match status" value="1"/>
</dbReference>
<evidence type="ECO:0000256" key="6">
    <source>
        <dbReference type="ARBA" id="ARBA00023244"/>
    </source>
</evidence>
<comment type="pathway">
    <text evidence="7">Porphyrin-containing compound metabolism; siroheme biosynthesis; precorrin-2 from uroporphyrinogen III: step 1/1.</text>
</comment>
<dbReference type="NCBIfam" id="TIGR01469">
    <property type="entry name" value="cobA_cysG_Cterm"/>
    <property type="match status" value="1"/>
</dbReference>
<dbReference type="PATRIC" id="fig|322095.3.peg.1658"/>
<proteinExistence type="inferred from homology"/>
<dbReference type="InterPro" id="IPR003754">
    <property type="entry name" value="4pyrrol_synth_uPrphyn_synth"/>
</dbReference>
<feature type="domain" description="Tetrapyrrole methylase" evidence="8">
    <location>
        <begin position="3"/>
        <end position="215"/>
    </location>
</feature>
<evidence type="ECO:0000259" key="9">
    <source>
        <dbReference type="Pfam" id="PF02602"/>
    </source>
</evidence>
<keyword evidence="11" id="KW-1185">Reference proteome</keyword>
<dbReference type="InterPro" id="IPR050161">
    <property type="entry name" value="Siro_Cobalamin_biosynth"/>
</dbReference>
<dbReference type="FunFam" id="3.40.1010.10:FF:000001">
    <property type="entry name" value="Siroheme synthase"/>
    <property type="match status" value="1"/>
</dbReference>
<dbReference type="PANTHER" id="PTHR45790:SF3">
    <property type="entry name" value="S-ADENOSYL-L-METHIONINE-DEPENDENT UROPORPHYRINOGEN III METHYLTRANSFERASE, CHLOROPLASTIC"/>
    <property type="match status" value="1"/>
</dbReference>
<dbReference type="InterPro" id="IPR035996">
    <property type="entry name" value="4pyrrol_Methylase_sf"/>
</dbReference>
<dbReference type="GO" id="GO:0004851">
    <property type="term" value="F:uroporphyrin-III C-methyltransferase activity"/>
    <property type="evidence" value="ECO:0007669"/>
    <property type="project" value="UniProtKB-EC"/>
</dbReference>